<dbReference type="GeneID" id="34684958"/>
<evidence type="ECO:0000313" key="1">
    <source>
        <dbReference type="EMBL" id="CEP61533.1"/>
    </source>
</evidence>
<dbReference type="AlphaFoldDB" id="A0A0C7MVI1"/>
<protein>
    <submittedName>
        <fullName evidence="1">LALA0S03e04984g1_1</fullName>
    </submittedName>
</protein>
<dbReference type="HOGENOM" id="CLU_1147365_0_0_1"/>
<evidence type="ECO:0000313" key="2">
    <source>
        <dbReference type="Proteomes" id="UP000054304"/>
    </source>
</evidence>
<organism evidence="1 2">
    <name type="scientific">Lachancea lanzarotensis</name>
    <dbReference type="NCBI Taxonomy" id="1245769"/>
    <lineage>
        <taxon>Eukaryota</taxon>
        <taxon>Fungi</taxon>
        <taxon>Dikarya</taxon>
        <taxon>Ascomycota</taxon>
        <taxon>Saccharomycotina</taxon>
        <taxon>Saccharomycetes</taxon>
        <taxon>Saccharomycetales</taxon>
        <taxon>Saccharomycetaceae</taxon>
        <taxon>Lachancea</taxon>
    </lineage>
</organism>
<dbReference type="OrthoDB" id="4035536at2759"/>
<accession>A0A0C7MVI1</accession>
<sequence length="242" mass="27785">MVRRQNWQCWLVTQLISERVLLSFIDELDRRTFTPIVTKPDNPQLKCWHIELTSKNRGEVIIHTGKSEDDEDDSNSQTIKFPACFLSDDEDLGILLRNWIAQHTDSFVEKMEFQNSLMIAIADCVLQQGSKGVRVLYQPQTQRNHLKRLEFDFAEADVQELVQTCENTEKALSNCIFPYLQSQTGIRCHALPLSEIRIQDRLVVTSRSLGTLDGDGTVLKKLARPLLNLFNAHYQEAIAKNP</sequence>
<dbReference type="RefSeq" id="XP_022627767.1">
    <property type="nucleotide sequence ID" value="XM_022773278.1"/>
</dbReference>
<proteinExistence type="predicted"/>
<dbReference type="Proteomes" id="UP000054304">
    <property type="component" value="Unassembled WGS sequence"/>
</dbReference>
<name>A0A0C7MVI1_9SACH</name>
<reference evidence="1 2" key="1">
    <citation type="submission" date="2014-12" db="EMBL/GenBank/DDBJ databases">
        <authorList>
            <person name="Neuveglise Cecile"/>
        </authorList>
    </citation>
    <scope>NUCLEOTIDE SEQUENCE [LARGE SCALE GENOMIC DNA]</scope>
    <source>
        <strain evidence="1 2">CBS 12615</strain>
    </source>
</reference>
<gene>
    <name evidence="1" type="ORF">LALA0_S03e04984g</name>
</gene>
<dbReference type="EMBL" id="LN736362">
    <property type="protein sequence ID" value="CEP61533.1"/>
    <property type="molecule type" value="Genomic_DNA"/>
</dbReference>
<keyword evidence="2" id="KW-1185">Reference proteome</keyword>